<name>A0A7W6ZCD3_RHIET</name>
<accession>A0A7W6ZCD3</accession>
<comment type="caution">
    <text evidence="2">The sequence shown here is derived from an EMBL/GenBank/DDBJ whole genome shotgun (WGS) entry which is preliminary data.</text>
</comment>
<evidence type="ECO:0000313" key="2">
    <source>
        <dbReference type="EMBL" id="MBB4533331.1"/>
    </source>
</evidence>
<dbReference type="Proteomes" id="UP000523431">
    <property type="component" value="Unassembled WGS sequence"/>
</dbReference>
<organism evidence="2 3">
    <name type="scientific">Rhizobium etli</name>
    <dbReference type="NCBI Taxonomy" id="29449"/>
    <lineage>
        <taxon>Bacteria</taxon>
        <taxon>Pseudomonadati</taxon>
        <taxon>Pseudomonadota</taxon>
        <taxon>Alphaproteobacteria</taxon>
        <taxon>Hyphomicrobiales</taxon>
        <taxon>Rhizobiaceae</taxon>
        <taxon>Rhizobium/Agrobacterium group</taxon>
        <taxon>Rhizobium</taxon>
    </lineage>
</organism>
<evidence type="ECO:0000313" key="4">
    <source>
        <dbReference type="Proteomes" id="UP000557344"/>
    </source>
</evidence>
<gene>
    <name evidence="1" type="ORF">GGE46_000040</name>
    <name evidence="2" type="ORF">GGE57_000040</name>
</gene>
<protein>
    <submittedName>
        <fullName evidence="2">Uncharacterized protein</fullName>
    </submittedName>
</protein>
<dbReference type="EMBL" id="JACIHU010000001">
    <property type="protein sequence ID" value="MBB4477499.1"/>
    <property type="molecule type" value="Genomic_DNA"/>
</dbReference>
<proteinExistence type="predicted"/>
<dbReference type="EMBL" id="JACIID010000001">
    <property type="protein sequence ID" value="MBB4533331.1"/>
    <property type="molecule type" value="Genomic_DNA"/>
</dbReference>
<reference evidence="3 4" key="1">
    <citation type="submission" date="2020-08" db="EMBL/GenBank/DDBJ databases">
        <title>Genomic Encyclopedia of Type Strains, Phase IV (KMG-V): Genome sequencing to study the core and pangenomes of soil and plant-associated prokaryotes.</title>
        <authorList>
            <person name="Whitman W."/>
        </authorList>
    </citation>
    <scope>NUCLEOTIDE SEQUENCE [LARGE SCALE GENOMIC DNA]</scope>
    <source>
        <strain evidence="1 4">SEMIA 471</strain>
        <strain evidence="2 3">SEMIA 489</strain>
    </source>
</reference>
<evidence type="ECO:0000313" key="3">
    <source>
        <dbReference type="Proteomes" id="UP000523431"/>
    </source>
</evidence>
<dbReference type="AlphaFoldDB" id="A0A7W6ZCD3"/>
<sequence>MFVVVVVAFWSVVCLVASPLCVVVPPLVPSAGLASCVLLFVPEVVEPPASAPPDLVSVEALPDALPLVEESSFERCSALFCVSEPEDFCCDDWCAPCGQAPEASGVHSVPAALEPYCEPD</sequence>
<evidence type="ECO:0000313" key="1">
    <source>
        <dbReference type="EMBL" id="MBB4477499.1"/>
    </source>
</evidence>
<dbReference type="Proteomes" id="UP000557344">
    <property type="component" value="Unassembled WGS sequence"/>
</dbReference>